<evidence type="ECO:0000256" key="2">
    <source>
        <dbReference type="ARBA" id="ARBA00004735"/>
    </source>
</evidence>
<dbReference type="PANTHER" id="PTHR11557:SF0">
    <property type="entry name" value="PORPHOBILINOGEN DEAMINASE"/>
    <property type="match status" value="1"/>
</dbReference>
<comment type="function">
    <text evidence="1 8">Tetrapolymerization of the monopyrrole PBG into the hydroxymethylbilane pre-uroporphyrinogen in several discrete steps.</text>
</comment>
<evidence type="ECO:0000259" key="9">
    <source>
        <dbReference type="Pfam" id="PF01379"/>
    </source>
</evidence>
<gene>
    <name evidence="8 11" type="primary">hemC</name>
    <name evidence="11" type="ORF">HU752_031470</name>
</gene>
<evidence type="ECO:0000256" key="1">
    <source>
        <dbReference type="ARBA" id="ARBA00002869"/>
    </source>
</evidence>
<dbReference type="AlphaFoldDB" id="A0A9E6TRZ1"/>
<keyword evidence="6 8" id="KW-0627">Porphyrin biosynthesis</keyword>
<dbReference type="NCBIfam" id="TIGR00212">
    <property type="entry name" value="hemC"/>
    <property type="match status" value="1"/>
</dbReference>
<dbReference type="PRINTS" id="PR00151">
    <property type="entry name" value="PORPHBDMNASE"/>
</dbReference>
<dbReference type="HAMAP" id="MF_00260">
    <property type="entry name" value="Porphobil_deam"/>
    <property type="match status" value="1"/>
</dbReference>
<evidence type="ECO:0000259" key="10">
    <source>
        <dbReference type="Pfam" id="PF03900"/>
    </source>
</evidence>
<name>A0A9E6TRZ1_9PSED</name>
<evidence type="ECO:0000256" key="3">
    <source>
        <dbReference type="ARBA" id="ARBA00005638"/>
    </source>
</evidence>
<dbReference type="PROSITE" id="PS00533">
    <property type="entry name" value="PORPHOBILINOGEN_DEAM"/>
    <property type="match status" value="1"/>
</dbReference>
<dbReference type="PANTHER" id="PTHR11557">
    <property type="entry name" value="PORPHOBILINOGEN DEAMINASE"/>
    <property type="match status" value="1"/>
</dbReference>
<dbReference type="GO" id="GO:0004418">
    <property type="term" value="F:hydroxymethylbilane synthase activity"/>
    <property type="evidence" value="ECO:0007669"/>
    <property type="project" value="UniProtKB-UniRule"/>
</dbReference>
<dbReference type="Pfam" id="PF01379">
    <property type="entry name" value="Porphobil_deam"/>
    <property type="match status" value="1"/>
</dbReference>
<dbReference type="Pfam" id="PF03900">
    <property type="entry name" value="Porphobil_deamC"/>
    <property type="match status" value="1"/>
</dbReference>
<dbReference type="Gene3D" id="3.30.160.40">
    <property type="entry name" value="Porphobilinogen deaminase, C-terminal domain"/>
    <property type="match status" value="1"/>
</dbReference>
<comment type="cofactor">
    <cofactor evidence="8">
        <name>dipyrromethane</name>
        <dbReference type="ChEBI" id="CHEBI:60342"/>
    </cofactor>
    <text evidence="8">Binds 1 dipyrromethane group covalently.</text>
</comment>
<feature type="domain" description="Porphobilinogen deaminase C-terminal" evidence="10">
    <location>
        <begin position="227"/>
        <end position="295"/>
    </location>
</feature>
<evidence type="ECO:0000313" key="11">
    <source>
        <dbReference type="EMBL" id="QXI28349.1"/>
    </source>
</evidence>
<comment type="pathway">
    <text evidence="2">Porphyrin-containing compound metabolism; protoporphyrin-IX biosynthesis; coproporphyrinogen-III from 5-aminolevulinate: step 2/4.</text>
</comment>
<comment type="miscellaneous">
    <text evidence="8">The porphobilinogen subunits are added to the dipyrromethane group.</text>
</comment>
<accession>A0A9E6TRZ1</accession>
<proteinExistence type="inferred from homology"/>
<organism evidence="11 12">
    <name type="scientific">Pseudomonas vanderleydeniana</name>
    <dbReference type="NCBI Taxonomy" id="2745495"/>
    <lineage>
        <taxon>Bacteria</taxon>
        <taxon>Pseudomonadati</taxon>
        <taxon>Pseudomonadota</taxon>
        <taxon>Gammaproteobacteria</taxon>
        <taxon>Pseudomonadales</taxon>
        <taxon>Pseudomonadaceae</taxon>
        <taxon>Pseudomonas</taxon>
    </lineage>
</organism>
<dbReference type="SUPFAM" id="SSF53850">
    <property type="entry name" value="Periplasmic binding protein-like II"/>
    <property type="match status" value="1"/>
</dbReference>
<dbReference type="InterPro" id="IPR000860">
    <property type="entry name" value="HemC"/>
</dbReference>
<dbReference type="CDD" id="cd13646">
    <property type="entry name" value="PBP2_EcHMBS_like"/>
    <property type="match status" value="1"/>
</dbReference>
<dbReference type="InterPro" id="IPR036803">
    <property type="entry name" value="Porphobilinogen_deaminase_C_sf"/>
</dbReference>
<dbReference type="Proteomes" id="UP000634530">
    <property type="component" value="Chromosome"/>
</dbReference>
<dbReference type="RefSeq" id="WP_186688611.1">
    <property type="nucleotide sequence ID" value="NZ_CP077093.1"/>
</dbReference>
<evidence type="ECO:0000256" key="6">
    <source>
        <dbReference type="ARBA" id="ARBA00023244"/>
    </source>
</evidence>
<dbReference type="EC" id="2.5.1.61" evidence="8"/>
<dbReference type="EMBL" id="CP077093">
    <property type="protein sequence ID" value="QXI28349.1"/>
    <property type="molecule type" value="Genomic_DNA"/>
</dbReference>
<comment type="catalytic activity">
    <reaction evidence="7 8">
        <text>4 porphobilinogen + H2O = hydroxymethylbilane + 4 NH4(+)</text>
        <dbReference type="Rhea" id="RHEA:13185"/>
        <dbReference type="ChEBI" id="CHEBI:15377"/>
        <dbReference type="ChEBI" id="CHEBI:28938"/>
        <dbReference type="ChEBI" id="CHEBI:57845"/>
        <dbReference type="ChEBI" id="CHEBI:58126"/>
        <dbReference type="EC" id="2.5.1.61"/>
    </reaction>
</comment>
<comment type="subunit">
    <text evidence="4 8">Monomer.</text>
</comment>
<dbReference type="Gene3D" id="3.40.190.10">
    <property type="entry name" value="Periplasmic binding protein-like II"/>
    <property type="match status" value="2"/>
</dbReference>
<keyword evidence="5 8" id="KW-0808">Transferase</keyword>
<dbReference type="FunFam" id="3.40.190.10:FF:000004">
    <property type="entry name" value="Porphobilinogen deaminase"/>
    <property type="match status" value="1"/>
</dbReference>
<dbReference type="GO" id="GO:0006782">
    <property type="term" value="P:protoporphyrinogen IX biosynthetic process"/>
    <property type="evidence" value="ECO:0007669"/>
    <property type="project" value="UniProtKB-UniRule"/>
</dbReference>
<evidence type="ECO:0000256" key="7">
    <source>
        <dbReference type="ARBA" id="ARBA00048169"/>
    </source>
</evidence>
<keyword evidence="12" id="KW-1185">Reference proteome</keyword>
<dbReference type="KEGG" id="pvw:HU752_031470"/>
<dbReference type="InterPro" id="IPR022417">
    <property type="entry name" value="Porphobilin_deaminase_N"/>
</dbReference>
<dbReference type="FunFam" id="3.40.190.10:FF:000005">
    <property type="entry name" value="Porphobilinogen deaminase"/>
    <property type="match status" value="1"/>
</dbReference>
<feature type="domain" description="Porphobilinogen deaminase N-terminal" evidence="9">
    <location>
        <begin position="6"/>
        <end position="213"/>
    </location>
</feature>
<reference evidence="11 12" key="2">
    <citation type="journal article" date="2021" name="Microorganisms">
        <title>The Ever-Expanding Pseudomonas Genus: Description of 43 New Species and Partition of the Pseudomonas putida Group.</title>
        <authorList>
            <person name="Girard L."/>
            <person name="Lood C."/>
            <person name="Hofte M."/>
            <person name="Vandamme P."/>
            <person name="Rokni-Zadeh H."/>
            <person name="van Noort V."/>
            <person name="Lavigne R."/>
            <person name="De Mot R."/>
        </authorList>
    </citation>
    <scope>NUCLEOTIDE SEQUENCE [LARGE SCALE GENOMIC DNA]</scope>
    <source>
        <strain evidence="11 12">RW8P3</strain>
    </source>
</reference>
<reference evidence="11 12" key="1">
    <citation type="journal article" date="2020" name="Microorganisms">
        <title>Reliable Identification of Environmental Pseudomonas Isolates Using the rpoD Gene.</title>
        <authorList>
            <consortium name="The Broad Institute Genome Sequencing Platform"/>
            <person name="Girard L."/>
            <person name="Lood C."/>
            <person name="Rokni-Zadeh H."/>
            <person name="van Noort V."/>
            <person name="Lavigne R."/>
            <person name="De Mot R."/>
        </authorList>
    </citation>
    <scope>NUCLEOTIDE SEQUENCE [LARGE SCALE GENOMIC DNA]</scope>
    <source>
        <strain evidence="11 12">RW8P3</strain>
    </source>
</reference>
<evidence type="ECO:0000256" key="4">
    <source>
        <dbReference type="ARBA" id="ARBA00011245"/>
    </source>
</evidence>
<dbReference type="PIRSF" id="PIRSF001438">
    <property type="entry name" value="4pyrrol_synth_OHMeBilane_synth"/>
    <property type="match status" value="1"/>
</dbReference>
<dbReference type="InterPro" id="IPR022419">
    <property type="entry name" value="Porphobilin_deaminase_cofac_BS"/>
</dbReference>
<protein>
    <recommendedName>
        <fullName evidence="8">Porphobilinogen deaminase</fullName>
        <shortName evidence="8">PBG</shortName>
        <ecNumber evidence="8">2.5.1.61</ecNumber>
    </recommendedName>
    <alternativeName>
        <fullName evidence="8">Hydroxymethylbilane synthase</fullName>
        <shortName evidence="8">HMBS</shortName>
    </alternativeName>
    <alternativeName>
        <fullName evidence="8">Pre-uroporphyrinogen synthase</fullName>
    </alternativeName>
</protein>
<dbReference type="GO" id="GO:0005737">
    <property type="term" value="C:cytoplasm"/>
    <property type="evidence" value="ECO:0007669"/>
    <property type="project" value="UniProtKB-UniRule"/>
</dbReference>
<evidence type="ECO:0000256" key="5">
    <source>
        <dbReference type="ARBA" id="ARBA00022679"/>
    </source>
</evidence>
<feature type="modified residue" description="S-(dipyrrolylmethanemethyl)cysteine" evidence="8">
    <location>
        <position position="242"/>
    </location>
</feature>
<evidence type="ECO:0000256" key="8">
    <source>
        <dbReference type="HAMAP-Rule" id="MF_00260"/>
    </source>
</evidence>
<sequence length="313" mass="33315">MSSREIRIATRKSALALWQAEYVKARLEQAHPGLQVTLVPMVSRGDKLLDSPLSKIGGKGLFVKELETALLENEADIAVHSMKDVPMDFPEGLGLFCICEREDPRDAFVSNTYASLDALPAGAVVGTSSLRRQAQLLTRRPDLQIRFLRGNVNTRLAKLDAGEYDAIILAAAGLIRLGFEERITSVISVEDSLPAGGQGAVGIECRSADSEIHALLAPLHHADTSVRVTAERALNKHLNGGCQVPIACYAVLEGEQVWLRGLVGQPAGGLLLTAEARAPRADAEALGVQVAEALLGQGADAILKAVYGEADGE</sequence>
<dbReference type="SUPFAM" id="SSF54782">
    <property type="entry name" value="Porphobilinogen deaminase (hydroxymethylbilane synthase), C-terminal domain"/>
    <property type="match status" value="1"/>
</dbReference>
<comment type="similarity">
    <text evidence="3 8">Belongs to the HMBS family.</text>
</comment>
<evidence type="ECO:0000313" key="12">
    <source>
        <dbReference type="Proteomes" id="UP000634530"/>
    </source>
</evidence>
<dbReference type="FunFam" id="3.30.160.40:FF:000002">
    <property type="entry name" value="Porphobilinogen deaminase"/>
    <property type="match status" value="1"/>
</dbReference>
<dbReference type="InterPro" id="IPR022418">
    <property type="entry name" value="Porphobilinogen_deaminase_C"/>
</dbReference>